<evidence type="ECO:0000256" key="1">
    <source>
        <dbReference type="ARBA" id="ARBA00009998"/>
    </source>
</evidence>
<keyword evidence="2 6" id="KW-0963">Cytoplasm</keyword>
<dbReference type="AlphaFoldDB" id="A0A1T5L878"/>
<dbReference type="NCBIfam" id="NF002140">
    <property type="entry name" value="PRK00977.1-4"/>
    <property type="match status" value="1"/>
</dbReference>
<dbReference type="SUPFAM" id="SSF116842">
    <property type="entry name" value="XseB-like"/>
    <property type="match status" value="1"/>
</dbReference>
<dbReference type="NCBIfam" id="TIGR01280">
    <property type="entry name" value="xseB"/>
    <property type="match status" value="1"/>
</dbReference>
<organism evidence="7 8">
    <name type="scientific">Maledivibacter halophilus</name>
    <dbReference type="NCBI Taxonomy" id="36842"/>
    <lineage>
        <taxon>Bacteria</taxon>
        <taxon>Bacillati</taxon>
        <taxon>Bacillota</taxon>
        <taxon>Clostridia</taxon>
        <taxon>Peptostreptococcales</taxon>
        <taxon>Caminicellaceae</taxon>
        <taxon>Maledivibacter</taxon>
    </lineage>
</organism>
<dbReference type="PANTHER" id="PTHR34137">
    <property type="entry name" value="EXODEOXYRIBONUCLEASE 7 SMALL SUBUNIT"/>
    <property type="match status" value="1"/>
</dbReference>
<comment type="catalytic activity">
    <reaction evidence="6">
        <text>Exonucleolytic cleavage in either 5'- to 3'- or 3'- to 5'-direction to yield nucleoside 5'-phosphates.</text>
        <dbReference type="EC" id="3.1.11.6"/>
    </reaction>
</comment>
<evidence type="ECO:0000256" key="2">
    <source>
        <dbReference type="ARBA" id="ARBA00022490"/>
    </source>
</evidence>
<comment type="function">
    <text evidence="6">Bidirectionally degrades single-stranded DNA into large acid-insoluble oligonucleotides, which are then degraded further into small acid-soluble oligonucleotides.</text>
</comment>
<dbReference type="Gene3D" id="1.10.287.1040">
    <property type="entry name" value="Exonuclease VII, small subunit"/>
    <property type="match status" value="1"/>
</dbReference>
<dbReference type="Proteomes" id="UP000190285">
    <property type="component" value="Unassembled WGS sequence"/>
</dbReference>
<sequence length="83" mass="9866">MKEGKNRENKKDFEENMTRLKEVVKLLEEGNLSLEESLKCFEEGIGLYRFCNEVLNNAEQRISLLIEDDNEIKERPFEVIEEE</sequence>
<keyword evidence="4 6" id="KW-0378">Hydrolase</keyword>
<evidence type="ECO:0000256" key="5">
    <source>
        <dbReference type="ARBA" id="ARBA00022839"/>
    </source>
</evidence>
<comment type="subcellular location">
    <subcellularLocation>
        <location evidence="6">Cytoplasm</location>
    </subcellularLocation>
</comment>
<dbReference type="EMBL" id="FUZT01000006">
    <property type="protein sequence ID" value="SKC72256.1"/>
    <property type="molecule type" value="Genomic_DNA"/>
</dbReference>
<dbReference type="GO" id="GO:0006308">
    <property type="term" value="P:DNA catabolic process"/>
    <property type="evidence" value="ECO:0007669"/>
    <property type="project" value="UniProtKB-UniRule"/>
</dbReference>
<keyword evidence="8" id="KW-1185">Reference proteome</keyword>
<keyword evidence="3 6" id="KW-0540">Nuclease</keyword>
<dbReference type="EC" id="3.1.11.6" evidence="6"/>
<dbReference type="InterPro" id="IPR037004">
    <property type="entry name" value="Exonuc_VII_ssu_sf"/>
</dbReference>
<dbReference type="GO" id="GO:0009318">
    <property type="term" value="C:exodeoxyribonuclease VII complex"/>
    <property type="evidence" value="ECO:0007669"/>
    <property type="project" value="UniProtKB-UniRule"/>
</dbReference>
<dbReference type="RefSeq" id="WP_244282082.1">
    <property type="nucleotide sequence ID" value="NZ_FUZT01000006.1"/>
</dbReference>
<evidence type="ECO:0000256" key="6">
    <source>
        <dbReference type="HAMAP-Rule" id="MF_00337"/>
    </source>
</evidence>
<comment type="subunit">
    <text evidence="6">Heterooligomer composed of large and small subunits.</text>
</comment>
<gene>
    <name evidence="6" type="primary">xseB</name>
    <name evidence="7" type="ORF">SAMN02194393_02593</name>
</gene>
<accession>A0A1T5L878</accession>
<dbReference type="HAMAP" id="MF_00337">
    <property type="entry name" value="Exonuc_7_S"/>
    <property type="match status" value="1"/>
</dbReference>
<dbReference type="Pfam" id="PF02609">
    <property type="entry name" value="Exonuc_VII_S"/>
    <property type="match status" value="1"/>
</dbReference>
<evidence type="ECO:0000313" key="7">
    <source>
        <dbReference type="EMBL" id="SKC72256.1"/>
    </source>
</evidence>
<protein>
    <recommendedName>
        <fullName evidence="6">Exodeoxyribonuclease 7 small subunit</fullName>
        <ecNumber evidence="6">3.1.11.6</ecNumber>
    </recommendedName>
    <alternativeName>
        <fullName evidence="6">Exodeoxyribonuclease VII small subunit</fullName>
        <shortName evidence="6">Exonuclease VII small subunit</shortName>
    </alternativeName>
</protein>
<dbReference type="InterPro" id="IPR003761">
    <property type="entry name" value="Exonuc_VII_S"/>
</dbReference>
<dbReference type="PIRSF" id="PIRSF006488">
    <property type="entry name" value="Exonuc_VII_S"/>
    <property type="match status" value="1"/>
</dbReference>
<dbReference type="STRING" id="36842.SAMN02194393_02593"/>
<comment type="similarity">
    <text evidence="1 6">Belongs to the XseB family.</text>
</comment>
<dbReference type="GO" id="GO:0008855">
    <property type="term" value="F:exodeoxyribonuclease VII activity"/>
    <property type="evidence" value="ECO:0007669"/>
    <property type="project" value="UniProtKB-UniRule"/>
</dbReference>
<name>A0A1T5L878_9FIRM</name>
<evidence type="ECO:0000256" key="4">
    <source>
        <dbReference type="ARBA" id="ARBA00022801"/>
    </source>
</evidence>
<dbReference type="PANTHER" id="PTHR34137:SF1">
    <property type="entry name" value="EXODEOXYRIBONUCLEASE 7 SMALL SUBUNIT"/>
    <property type="match status" value="1"/>
</dbReference>
<keyword evidence="5 6" id="KW-0269">Exonuclease</keyword>
<evidence type="ECO:0000313" key="8">
    <source>
        <dbReference type="Proteomes" id="UP000190285"/>
    </source>
</evidence>
<proteinExistence type="inferred from homology"/>
<evidence type="ECO:0000256" key="3">
    <source>
        <dbReference type="ARBA" id="ARBA00022722"/>
    </source>
</evidence>
<dbReference type="GO" id="GO:0005829">
    <property type="term" value="C:cytosol"/>
    <property type="evidence" value="ECO:0007669"/>
    <property type="project" value="TreeGrafter"/>
</dbReference>
<reference evidence="7 8" key="1">
    <citation type="submission" date="2017-02" db="EMBL/GenBank/DDBJ databases">
        <authorList>
            <person name="Peterson S.W."/>
        </authorList>
    </citation>
    <scope>NUCLEOTIDE SEQUENCE [LARGE SCALE GENOMIC DNA]</scope>
    <source>
        <strain evidence="7 8">M1</strain>
    </source>
</reference>